<comment type="caution">
    <text evidence="1">The sequence shown here is derived from an EMBL/GenBank/DDBJ whole genome shotgun (WGS) entry which is preliminary data.</text>
</comment>
<organism evidence="1 2">
    <name type="scientific">Cetraspora pellucida</name>
    <dbReference type="NCBI Taxonomy" id="1433469"/>
    <lineage>
        <taxon>Eukaryota</taxon>
        <taxon>Fungi</taxon>
        <taxon>Fungi incertae sedis</taxon>
        <taxon>Mucoromycota</taxon>
        <taxon>Glomeromycotina</taxon>
        <taxon>Glomeromycetes</taxon>
        <taxon>Diversisporales</taxon>
        <taxon>Gigasporaceae</taxon>
        <taxon>Cetraspora</taxon>
    </lineage>
</organism>
<dbReference type="Proteomes" id="UP000789366">
    <property type="component" value="Unassembled WGS sequence"/>
</dbReference>
<dbReference type="EMBL" id="CAJVPW010007663">
    <property type="protein sequence ID" value="CAG8583723.1"/>
    <property type="molecule type" value="Genomic_DNA"/>
</dbReference>
<keyword evidence="2" id="KW-1185">Reference proteome</keyword>
<reference evidence="1" key="1">
    <citation type="submission" date="2021-06" db="EMBL/GenBank/DDBJ databases">
        <authorList>
            <person name="Kallberg Y."/>
            <person name="Tangrot J."/>
            <person name="Rosling A."/>
        </authorList>
    </citation>
    <scope>NUCLEOTIDE SEQUENCE</scope>
    <source>
        <strain evidence="1">28 12/20/2015</strain>
    </source>
</reference>
<evidence type="ECO:0000313" key="1">
    <source>
        <dbReference type="EMBL" id="CAG8583723.1"/>
    </source>
</evidence>
<evidence type="ECO:0000313" key="2">
    <source>
        <dbReference type="Proteomes" id="UP000789366"/>
    </source>
</evidence>
<sequence length="115" mass="13214">MSYKHLQIPSGSGKLDHIQELINNLKNKVKELKKENEELKNKLVSNNQLKDENEKLKSENKEIAALKKMNKTIDSQLNIALNVLKINFDINISIGRKMKLVVEEVEAYSQITNPE</sequence>
<gene>
    <name evidence="1" type="ORF">SPELUC_LOCUS6471</name>
</gene>
<accession>A0ACA9MFG8</accession>
<proteinExistence type="predicted"/>
<protein>
    <submittedName>
        <fullName evidence="1">7059_t:CDS:1</fullName>
    </submittedName>
</protein>
<name>A0ACA9MFG8_9GLOM</name>